<protein>
    <submittedName>
        <fullName evidence="1">Uncharacterized protein</fullName>
    </submittedName>
</protein>
<evidence type="ECO:0000313" key="1">
    <source>
        <dbReference type="EMBL" id="DAG05999.1"/>
    </source>
</evidence>
<organism evidence="1">
    <name type="scientific">Myoviridae sp. ctkfK18</name>
    <dbReference type="NCBI Taxonomy" id="2825165"/>
    <lineage>
        <taxon>Viruses</taxon>
        <taxon>Duplodnaviria</taxon>
        <taxon>Heunggongvirae</taxon>
        <taxon>Uroviricota</taxon>
        <taxon>Caudoviricetes</taxon>
    </lineage>
</organism>
<sequence>MKLVFITKQNSKAPKLTKTSTPMFLYKPYLAEHKLADIRTLEYYIKLGLVDESITNLYELISNALREFCKANGITTFTMEQPIILNFINKEVKEFVEKVKEKDPYCEACSIFGKVVDKTKVVSPIPDVKDPITTIKIDTIGYNLDKILISTDNTDKLNDEEFYKKNFIDTSKLIVPDVFQYQINDEYTNCLADIVVQELIKLRDTKPLPKPKEYTPPANIDEILNKNIDELDEDEKYEIRQYEEYLTKKQNEELGITKKTVDYTKKWVLLEVDEANYFVENLHNISVSEYKKTDIEDMIAAIYDKKIAPVYNSDNLCIFVRVETSAYSGKTAIRKKYSQHSSGYLGTQYMGSVIGPVVYTYGPNVYANSFGTIYNGGDTFTSDQAVYKSLHTMGYKNEAHIIHHNEIELIKEGNIKYYPERDELIITF</sequence>
<name>A0A8S5VHD5_9CAUD</name>
<accession>A0A8S5VHD5</accession>
<proteinExistence type="predicted"/>
<dbReference type="EMBL" id="BK016265">
    <property type="protein sequence ID" value="DAG05999.1"/>
    <property type="molecule type" value="Genomic_DNA"/>
</dbReference>
<reference evidence="1" key="1">
    <citation type="journal article" date="2021" name="Proc. Natl. Acad. Sci. U.S.A.">
        <title>A Catalog of Tens of Thousands of Viruses from Human Metagenomes Reveals Hidden Associations with Chronic Diseases.</title>
        <authorList>
            <person name="Tisza M.J."/>
            <person name="Buck C.B."/>
        </authorList>
    </citation>
    <scope>NUCLEOTIDE SEQUENCE</scope>
    <source>
        <strain evidence="1">CtkfK18</strain>
    </source>
</reference>